<gene>
    <name evidence="1" type="ORF">BDY19DRAFT_928382</name>
</gene>
<proteinExistence type="predicted"/>
<organism evidence="1 2">
    <name type="scientific">Irpex rosettiformis</name>
    <dbReference type="NCBI Taxonomy" id="378272"/>
    <lineage>
        <taxon>Eukaryota</taxon>
        <taxon>Fungi</taxon>
        <taxon>Dikarya</taxon>
        <taxon>Basidiomycota</taxon>
        <taxon>Agaricomycotina</taxon>
        <taxon>Agaricomycetes</taxon>
        <taxon>Polyporales</taxon>
        <taxon>Irpicaceae</taxon>
        <taxon>Irpex</taxon>
    </lineage>
</organism>
<dbReference type="Proteomes" id="UP001055072">
    <property type="component" value="Unassembled WGS sequence"/>
</dbReference>
<keyword evidence="2" id="KW-1185">Reference proteome</keyword>
<evidence type="ECO:0000313" key="2">
    <source>
        <dbReference type="Proteomes" id="UP001055072"/>
    </source>
</evidence>
<sequence>MGLNPTQDDVLAASLRTAKGDVATSIKHSLAGWIQFANPENRFGYATYAKMEAVEMSVEESENAPGKIVQAQLTFELDTTEDMCNVSENLSGGCIMSLLDCSALVTCRLLALHIDPSVPLHVSLNIGANIHGSASLGSRLRIICTTMSIDTQTTSSKVEIFDKTKGRLVATGWNTKMLPSASKL</sequence>
<reference evidence="1" key="1">
    <citation type="journal article" date="2021" name="Environ. Microbiol.">
        <title>Gene family expansions and transcriptome signatures uncover fungal adaptations to wood decay.</title>
        <authorList>
            <person name="Hage H."/>
            <person name="Miyauchi S."/>
            <person name="Viragh M."/>
            <person name="Drula E."/>
            <person name="Min B."/>
            <person name="Chaduli D."/>
            <person name="Navarro D."/>
            <person name="Favel A."/>
            <person name="Norest M."/>
            <person name="Lesage-Meessen L."/>
            <person name="Balint B."/>
            <person name="Merenyi Z."/>
            <person name="de Eugenio L."/>
            <person name="Morin E."/>
            <person name="Martinez A.T."/>
            <person name="Baldrian P."/>
            <person name="Stursova M."/>
            <person name="Martinez M.J."/>
            <person name="Novotny C."/>
            <person name="Magnuson J.K."/>
            <person name="Spatafora J.W."/>
            <person name="Maurice S."/>
            <person name="Pangilinan J."/>
            <person name="Andreopoulos W."/>
            <person name="LaButti K."/>
            <person name="Hundley H."/>
            <person name="Na H."/>
            <person name="Kuo A."/>
            <person name="Barry K."/>
            <person name="Lipzen A."/>
            <person name="Henrissat B."/>
            <person name="Riley R."/>
            <person name="Ahrendt S."/>
            <person name="Nagy L.G."/>
            <person name="Grigoriev I.V."/>
            <person name="Martin F."/>
            <person name="Rosso M.N."/>
        </authorList>
    </citation>
    <scope>NUCLEOTIDE SEQUENCE</scope>
    <source>
        <strain evidence="1">CBS 384.51</strain>
    </source>
</reference>
<accession>A0ACB8UCR9</accession>
<protein>
    <submittedName>
        <fullName evidence="1">Uncharacterized protein</fullName>
    </submittedName>
</protein>
<comment type="caution">
    <text evidence="1">The sequence shown here is derived from an EMBL/GenBank/DDBJ whole genome shotgun (WGS) entry which is preliminary data.</text>
</comment>
<dbReference type="EMBL" id="MU274904">
    <property type="protein sequence ID" value="KAI0092118.1"/>
    <property type="molecule type" value="Genomic_DNA"/>
</dbReference>
<name>A0ACB8UCR9_9APHY</name>
<evidence type="ECO:0000313" key="1">
    <source>
        <dbReference type="EMBL" id="KAI0092118.1"/>
    </source>
</evidence>